<gene>
    <name evidence="2" type="ORF">FVE85_9838</name>
</gene>
<dbReference type="Pfam" id="PF08241">
    <property type="entry name" value="Methyltransf_11"/>
    <property type="match status" value="1"/>
</dbReference>
<dbReference type="InterPro" id="IPR013216">
    <property type="entry name" value="Methyltransf_11"/>
</dbReference>
<reference evidence="3" key="1">
    <citation type="journal article" date="2019" name="Nat. Commun.">
        <title>Expansion of phycobilisome linker gene families in mesophilic red algae.</title>
        <authorList>
            <person name="Lee J."/>
            <person name="Kim D."/>
            <person name="Bhattacharya D."/>
            <person name="Yoon H.S."/>
        </authorList>
    </citation>
    <scope>NUCLEOTIDE SEQUENCE [LARGE SCALE GENOMIC DNA]</scope>
    <source>
        <strain evidence="3">CCMP 1328</strain>
    </source>
</reference>
<dbReference type="OMA" id="MVEMART"/>
<dbReference type="CDD" id="cd02440">
    <property type="entry name" value="AdoMet_MTases"/>
    <property type="match status" value="1"/>
</dbReference>
<dbReference type="GO" id="GO:0032259">
    <property type="term" value="P:methylation"/>
    <property type="evidence" value="ECO:0007669"/>
    <property type="project" value="UniProtKB-KW"/>
</dbReference>
<dbReference type="Proteomes" id="UP000324585">
    <property type="component" value="Unassembled WGS sequence"/>
</dbReference>
<protein>
    <submittedName>
        <fullName evidence="2">Ubiquinone/menaquinone biosynthesis C-methyltransferase UbiE</fullName>
    </submittedName>
</protein>
<evidence type="ECO:0000259" key="1">
    <source>
        <dbReference type="Pfam" id="PF08241"/>
    </source>
</evidence>
<dbReference type="AlphaFoldDB" id="A0A5J4YHK9"/>
<proteinExistence type="predicted"/>
<comment type="caution">
    <text evidence="2">The sequence shown here is derived from an EMBL/GenBank/DDBJ whole genome shotgun (WGS) entry which is preliminary data.</text>
</comment>
<dbReference type="Gene3D" id="3.40.50.150">
    <property type="entry name" value="Vaccinia Virus protein VP39"/>
    <property type="match status" value="1"/>
</dbReference>
<dbReference type="InterPro" id="IPR029063">
    <property type="entry name" value="SAM-dependent_MTases_sf"/>
</dbReference>
<dbReference type="OrthoDB" id="2013972at2759"/>
<organism evidence="2 3">
    <name type="scientific">Porphyridium purpureum</name>
    <name type="common">Red alga</name>
    <name type="synonym">Porphyridium cruentum</name>
    <dbReference type="NCBI Taxonomy" id="35688"/>
    <lineage>
        <taxon>Eukaryota</taxon>
        <taxon>Rhodophyta</taxon>
        <taxon>Bangiophyceae</taxon>
        <taxon>Porphyridiales</taxon>
        <taxon>Porphyridiaceae</taxon>
        <taxon>Porphyridium</taxon>
    </lineage>
</organism>
<feature type="domain" description="Methyltransferase type 11" evidence="1">
    <location>
        <begin position="50"/>
        <end position="146"/>
    </location>
</feature>
<dbReference type="PANTHER" id="PTHR43591:SF24">
    <property type="entry name" value="2-METHOXY-6-POLYPRENYL-1,4-BENZOQUINOL METHYLASE, MITOCHONDRIAL"/>
    <property type="match status" value="1"/>
</dbReference>
<keyword evidence="2" id="KW-0808">Transferase</keyword>
<keyword evidence="3" id="KW-1185">Reference proteome</keyword>
<dbReference type="GO" id="GO:0008757">
    <property type="term" value="F:S-adenosylmethionine-dependent methyltransferase activity"/>
    <property type="evidence" value="ECO:0007669"/>
    <property type="project" value="InterPro"/>
</dbReference>
<sequence length="282" mass="30998">MTSITPQFGGETAVMYQKLFEQHAQPGGPWKAIRDVVERVLGPKLEGEVLDIASGPGEPAVSTARLFPKVNVTCTDIAQDMVDKARVRGNGLQNIRFELVDAQDLSMFADNSFDVVTCCYGFMFCPDKQRAFTEVGRVLKPGGTLVTTYWRNVVIMKVSRAAMEAVLGAPPPTPDLNPNSLSEPGLVENYLTEAGFDAATYELSESEYPMALEEQQFARKAALLPVWQKLLEMDAQDKDKDVLELAMSAADKFFVEHGWINPDGSVTCPGNRFAMIVARVPN</sequence>
<dbReference type="SUPFAM" id="SSF53335">
    <property type="entry name" value="S-adenosyl-L-methionine-dependent methyltransferases"/>
    <property type="match status" value="1"/>
</dbReference>
<accession>A0A5J4YHK9</accession>
<keyword evidence="2" id="KW-0489">Methyltransferase</keyword>
<evidence type="ECO:0000313" key="3">
    <source>
        <dbReference type="Proteomes" id="UP000324585"/>
    </source>
</evidence>
<keyword evidence="2" id="KW-0830">Ubiquinone</keyword>
<evidence type="ECO:0000313" key="2">
    <source>
        <dbReference type="EMBL" id="KAA8490946.1"/>
    </source>
</evidence>
<dbReference type="EMBL" id="VRMN01000017">
    <property type="protein sequence ID" value="KAA8490946.1"/>
    <property type="molecule type" value="Genomic_DNA"/>
</dbReference>
<dbReference type="PANTHER" id="PTHR43591">
    <property type="entry name" value="METHYLTRANSFERASE"/>
    <property type="match status" value="1"/>
</dbReference>
<name>A0A5J4YHK9_PORPP</name>